<dbReference type="InterPro" id="IPR012999">
    <property type="entry name" value="Pyr_OxRdtase_I_AS"/>
</dbReference>
<comment type="caution">
    <text evidence="13">The sequence shown here is derived from an EMBL/GenBank/DDBJ whole genome shotgun (WGS) entry which is preliminary data.</text>
</comment>
<keyword evidence="14" id="KW-1185">Reference proteome</keyword>
<evidence type="ECO:0000256" key="3">
    <source>
        <dbReference type="ARBA" id="ARBA00022827"/>
    </source>
</evidence>
<feature type="binding site" evidence="8">
    <location>
        <position position="267"/>
    </location>
    <ligand>
        <name>NAD(+)</name>
        <dbReference type="ChEBI" id="CHEBI:57540"/>
    </ligand>
</feature>
<evidence type="ECO:0000256" key="1">
    <source>
        <dbReference type="ARBA" id="ARBA00007532"/>
    </source>
</evidence>
<keyword evidence="8" id="KW-0547">Nucleotide-binding</keyword>
<proteinExistence type="inferred from homology"/>
<keyword evidence="4 10" id="KW-0560">Oxidoreductase</keyword>
<evidence type="ECO:0000256" key="4">
    <source>
        <dbReference type="ARBA" id="ARBA00023002"/>
    </source>
</evidence>
<protein>
    <submittedName>
        <fullName evidence="13">FAD-dependent oxidoreductase</fullName>
    </submittedName>
</protein>
<evidence type="ECO:0000256" key="2">
    <source>
        <dbReference type="ARBA" id="ARBA00022630"/>
    </source>
</evidence>
<dbReference type="OrthoDB" id="9800167at2"/>
<evidence type="ECO:0000256" key="7">
    <source>
        <dbReference type="PIRSR" id="PIRSR000350-2"/>
    </source>
</evidence>
<keyword evidence="3 8" id="KW-0274">FAD</keyword>
<dbReference type="PIRSF" id="PIRSF000350">
    <property type="entry name" value="Mercury_reductase_MerA"/>
    <property type="match status" value="1"/>
</dbReference>
<dbReference type="SUPFAM" id="SSF55424">
    <property type="entry name" value="FAD/NAD-linked reductases, dimerisation (C-terminal) domain"/>
    <property type="match status" value="1"/>
</dbReference>
<feature type="binding site" evidence="8">
    <location>
        <position position="115"/>
    </location>
    <ligand>
        <name>FAD</name>
        <dbReference type="ChEBI" id="CHEBI:57692"/>
    </ligand>
</feature>
<dbReference type="GO" id="GO:0006749">
    <property type="term" value="P:glutathione metabolic process"/>
    <property type="evidence" value="ECO:0007669"/>
    <property type="project" value="TreeGrafter"/>
</dbReference>
<feature type="binding site" evidence="8">
    <location>
        <begin position="179"/>
        <end position="186"/>
    </location>
    <ligand>
        <name>NAD(+)</name>
        <dbReference type="ChEBI" id="CHEBI:57540"/>
    </ligand>
</feature>
<dbReference type="GO" id="GO:0004362">
    <property type="term" value="F:glutathione-disulfide reductase (NADPH) activity"/>
    <property type="evidence" value="ECO:0007669"/>
    <property type="project" value="TreeGrafter"/>
</dbReference>
<dbReference type="InterPro" id="IPR016156">
    <property type="entry name" value="FAD/NAD-linked_Rdtase_dimer_sf"/>
</dbReference>
<dbReference type="AlphaFoldDB" id="A0A5C8KVY8"/>
<dbReference type="InterPro" id="IPR001100">
    <property type="entry name" value="Pyr_nuc-diS_OxRdtase"/>
</dbReference>
<evidence type="ECO:0000259" key="11">
    <source>
        <dbReference type="Pfam" id="PF02852"/>
    </source>
</evidence>
<reference evidence="13 14" key="1">
    <citation type="submission" date="2019-08" db="EMBL/GenBank/DDBJ databases">
        <authorList>
            <person name="Karlyshev A.V."/>
        </authorList>
    </citation>
    <scope>NUCLEOTIDE SEQUENCE [LARGE SCALE GENOMIC DNA]</scope>
    <source>
        <strain evidence="13 14">Alg18-2.2</strain>
    </source>
</reference>
<feature type="domain" description="Pyridine nucleotide-disulphide oxidoreductase dimerisation" evidence="11">
    <location>
        <begin position="345"/>
        <end position="453"/>
    </location>
</feature>
<dbReference type="PANTHER" id="PTHR42737">
    <property type="entry name" value="GLUTATHIONE REDUCTASE"/>
    <property type="match status" value="1"/>
</dbReference>
<dbReference type="Gene3D" id="3.50.50.60">
    <property type="entry name" value="FAD/NAD(P)-binding domain"/>
    <property type="match status" value="2"/>
</dbReference>
<name>A0A5C8KVY8_9GAMM</name>
<evidence type="ECO:0000256" key="9">
    <source>
        <dbReference type="PIRSR" id="PIRSR000350-4"/>
    </source>
</evidence>
<dbReference type="GO" id="GO:0045454">
    <property type="term" value="P:cell redox homeostasis"/>
    <property type="evidence" value="ECO:0007669"/>
    <property type="project" value="InterPro"/>
</dbReference>
<dbReference type="InterPro" id="IPR046952">
    <property type="entry name" value="GSHR/TRXR-like"/>
</dbReference>
<dbReference type="InterPro" id="IPR023753">
    <property type="entry name" value="FAD/NAD-binding_dom"/>
</dbReference>
<evidence type="ECO:0000313" key="14">
    <source>
        <dbReference type="Proteomes" id="UP000321248"/>
    </source>
</evidence>
<feature type="domain" description="FAD/NAD(P)-binding" evidence="12">
    <location>
        <begin position="6"/>
        <end position="324"/>
    </location>
</feature>
<gene>
    <name evidence="13" type="ORF">FU658_02605</name>
</gene>
<dbReference type="PROSITE" id="PS00076">
    <property type="entry name" value="PYRIDINE_REDOX_1"/>
    <property type="match status" value="1"/>
</dbReference>
<evidence type="ECO:0000259" key="12">
    <source>
        <dbReference type="Pfam" id="PF07992"/>
    </source>
</evidence>
<dbReference type="PRINTS" id="PR00368">
    <property type="entry name" value="FADPNR"/>
</dbReference>
<evidence type="ECO:0000256" key="6">
    <source>
        <dbReference type="ARBA" id="ARBA00023284"/>
    </source>
</evidence>
<evidence type="ECO:0000313" key="13">
    <source>
        <dbReference type="EMBL" id="TXK65969.1"/>
    </source>
</evidence>
<evidence type="ECO:0000256" key="8">
    <source>
        <dbReference type="PIRSR" id="PIRSR000350-3"/>
    </source>
</evidence>
<dbReference type="PRINTS" id="PR00411">
    <property type="entry name" value="PNDRDTASEI"/>
</dbReference>
<dbReference type="Pfam" id="PF02852">
    <property type="entry name" value="Pyr_redox_dim"/>
    <property type="match status" value="1"/>
</dbReference>
<dbReference type="InterPro" id="IPR036188">
    <property type="entry name" value="FAD/NAD-bd_sf"/>
</dbReference>
<dbReference type="EMBL" id="VRTS01000001">
    <property type="protein sequence ID" value="TXK65969.1"/>
    <property type="molecule type" value="Genomic_DNA"/>
</dbReference>
<feature type="binding site" evidence="8">
    <location>
        <position position="308"/>
    </location>
    <ligand>
        <name>FAD</name>
        <dbReference type="ChEBI" id="CHEBI:57692"/>
    </ligand>
</feature>
<dbReference type="Gene3D" id="3.30.390.30">
    <property type="match status" value="1"/>
</dbReference>
<keyword evidence="8" id="KW-0520">NAD</keyword>
<comment type="similarity">
    <text evidence="1 10">Belongs to the class-I pyridine nucleotide-disulfide oxidoreductase family.</text>
</comment>
<keyword evidence="6 10" id="KW-0676">Redox-active center</keyword>
<evidence type="ECO:0000256" key="10">
    <source>
        <dbReference type="RuleBase" id="RU003691"/>
    </source>
</evidence>
<accession>A0A5C8KVY8</accession>
<dbReference type="GO" id="GO:0034599">
    <property type="term" value="P:cellular response to oxidative stress"/>
    <property type="evidence" value="ECO:0007669"/>
    <property type="project" value="TreeGrafter"/>
</dbReference>
<dbReference type="Pfam" id="PF07992">
    <property type="entry name" value="Pyr_redox_2"/>
    <property type="match status" value="1"/>
</dbReference>
<feature type="active site" description="Proton acceptor" evidence="7">
    <location>
        <position position="445"/>
    </location>
</feature>
<keyword evidence="2 10" id="KW-0285">Flavoprotein</keyword>
<evidence type="ECO:0000256" key="5">
    <source>
        <dbReference type="ARBA" id="ARBA00023157"/>
    </source>
</evidence>
<dbReference type="RefSeq" id="WP_147890642.1">
    <property type="nucleotide sequence ID" value="NZ_VRTS01000001.1"/>
</dbReference>
<keyword evidence="5" id="KW-1015">Disulfide bond</keyword>
<dbReference type="SUPFAM" id="SSF51905">
    <property type="entry name" value="FAD/NAD(P)-binding domain"/>
    <property type="match status" value="1"/>
</dbReference>
<feature type="disulfide bond" description="Redox-active" evidence="9">
    <location>
        <begin position="43"/>
        <end position="48"/>
    </location>
</feature>
<feature type="binding site" evidence="8">
    <location>
        <position position="52"/>
    </location>
    <ligand>
        <name>FAD</name>
        <dbReference type="ChEBI" id="CHEBI:57692"/>
    </ligand>
</feature>
<organism evidence="13 14">
    <name type="scientific">Alkalisalibacterium limincola</name>
    <dbReference type="NCBI Taxonomy" id="2699169"/>
    <lineage>
        <taxon>Bacteria</taxon>
        <taxon>Pseudomonadati</taxon>
        <taxon>Pseudomonadota</taxon>
        <taxon>Gammaproteobacteria</taxon>
        <taxon>Lysobacterales</taxon>
        <taxon>Lysobacteraceae</taxon>
        <taxon>Alkalisalibacterium</taxon>
    </lineage>
</organism>
<comment type="cofactor">
    <cofactor evidence="8">
        <name>FAD</name>
        <dbReference type="ChEBI" id="CHEBI:57692"/>
    </cofactor>
    <text evidence="8">Binds 1 FAD per subunit.</text>
</comment>
<dbReference type="GO" id="GO:0050660">
    <property type="term" value="F:flavin adenine dinucleotide binding"/>
    <property type="evidence" value="ECO:0007669"/>
    <property type="project" value="InterPro"/>
</dbReference>
<sequence>MENSEFDLIVLGAGSGGIAAAIRAAEHGARVALLEPHELGGTCVNAGCVPKKAMWLAAELALMQKTATALCFSGDERTLDWPRFIEHRQRYIGNIHASYRQRLDDLGVVTLRTRGRLVGPGLVTCLDGAHSGWELAGRGVLLATGGRSRRASIPGGELGIDSDGFFDLAQPPPSIVLVGGGYIAVELAGILSALGSRVCMLVRGERLLEHFDLDLSEAAALHLRHVGVDLHFGVEVEGVTRSGACYRLRKRGSAPEGEVDELLWAIGRAPNTEGLGLAGLGVATTTDGRIEVDAHGRTSVPGVFAIGDVASLGPQLTPLAVRAGRALSDQLFGGALAGPLLDGPVPTVVFGRPPLGSIGESEARAKELWGDGAVRVYRGHFRPMLAALAGSELRALVKLVCVGEEERVVGLHVAGPAADEMLQGFAVAMRMGATKADFDATVAIHPTAAEELVLLR</sequence>
<dbReference type="GO" id="GO:0005829">
    <property type="term" value="C:cytosol"/>
    <property type="evidence" value="ECO:0007669"/>
    <property type="project" value="TreeGrafter"/>
</dbReference>
<dbReference type="PANTHER" id="PTHR42737:SF2">
    <property type="entry name" value="GLUTATHIONE REDUCTASE"/>
    <property type="match status" value="1"/>
</dbReference>
<dbReference type="Proteomes" id="UP000321248">
    <property type="component" value="Unassembled WGS sequence"/>
</dbReference>
<dbReference type="InterPro" id="IPR004099">
    <property type="entry name" value="Pyr_nucl-diS_OxRdtase_dimer"/>
</dbReference>